<dbReference type="AlphaFoldDB" id="A0ABD2PVZ6"/>
<gene>
    <name evidence="1" type="ORF">Ciccas_010802</name>
</gene>
<dbReference type="Proteomes" id="UP001626550">
    <property type="component" value="Unassembled WGS sequence"/>
</dbReference>
<sequence length="155" mass="17725">MAPCSQNLPVFICGQQTDLNPVPGFRQQILLKPLPPPIPVKKLMPALPTHPFMQHKTTSIHSSRTVLVMKPRIAPQLDGTFDLEEEFGPDARYVQLSPKRRKLDFGNMSMQRNLSMQVDQAKKVAQARMTQKTNLQYTLRFEFQVCLHIFPLSII</sequence>
<protein>
    <submittedName>
        <fullName evidence="1">Uncharacterized protein</fullName>
    </submittedName>
</protein>
<accession>A0ABD2PVZ6</accession>
<evidence type="ECO:0000313" key="2">
    <source>
        <dbReference type="Proteomes" id="UP001626550"/>
    </source>
</evidence>
<proteinExistence type="predicted"/>
<name>A0ABD2PVZ6_9PLAT</name>
<organism evidence="1 2">
    <name type="scientific">Cichlidogyrus casuarinus</name>
    <dbReference type="NCBI Taxonomy" id="1844966"/>
    <lineage>
        <taxon>Eukaryota</taxon>
        <taxon>Metazoa</taxon>
        <taxon>Spiralia</taxon>
        <taxon>Lophotrochozoa</taxon>
        <taxon>Platyhelminthes</taxon>
        <taxon>Monogenea</taxon>
        <taxon>Monopisthocotylea</taxon>
        <taxon>Dactylogyridea</taxon>
        <taxon>Ancyrocephalidae</taxon>
        <taxon>Cichlidogyrus</taxon>
    </lineage>
</organism>
<keyword evidence="2" id="KW-1185">Reference proteome</keyword>
<comment type="caution">
    <text evidence="1">The sequence shown here is derived from an EMBL/GenBank/DDBJ whole genome shotgun (WGS) entry which is preliminary data.</text>
</comment>
<evidence type="ECO:0000313" key="1">
    <source>
        <dbReference type="EMBL" id="KAL3310631.1"/>
    </source>
</evidence>
<dbReference type="EMBL" id="JBJKFK010002783">
    <property type="protein sequence ID" value="KAL3310631.1"/>
    <property type="molecule type" value="Genomic_DNA"/>
</dbReference>
<reference evidence="1 2" key="1">
    <citation type="submission" date="2024-11" db="EMBL/GenBank/DDBJ databases">
        <title>Adaptive evolution of stress response genes in parasites aligns with host niche diversity.</title>
        <authorList>
            <person name="Hahn C."/>
            <person name="Resl P."/>
        </authorList>
    </citation>
    <scope>NUCLEOTIDE SEQUENCE [LARGE SCALE GENOMIC DNA]</scope>
    <source>
        <strain evidence="1">EGGRZ-B1_66</strain>
        <tissue evidence="1">Body</tissue>
    </source>
</reference>